<evidence type="ECO:0000259" key="3">
    <source>
        <dbReference type="PROSITE" id="PS50085"/>
    </source>
</evidence>
<keyword evidence="1" id="KW-0343">GTPase activation</keyword>
<dbReference type="GeneID" id="31016639"/>
<dbReference type="GO" id="GO:0051056">
    <property type="term" value="P:regulation of small GTPase mediated signal transduction"/>
    <property type="evidence" value="ECO:0007669"/>
    <property type="project" value="InterPro"/>
</dbReference>
<dbReference type="Pfam" id="PF02145">
    <property type="entry name" value="Rap_GAP"/>
    <property type="match status" value="1"/>
</dbReference>
<name>A0A1J9RSS4_9PEZI</name>
<feature type="compositionally biased region" description="Acidic residues" evidence="2">
    <location>
        <begin position="527"/>
        <end position="536"/>
    </location>
</feature>
<dbReference type="GO" id="GO:0032007">
    <property type="term" value="P:negative regulation of TOR signaling"/>
    <property type="evidence" value="ECO:0007669"/>
    <property type="project" value="TreeGrafter"/>
</dbReference>
<dbReference type="InterPro" id="IPR016024">
    <property type="entry name" value="ARM-type_fold"/>
</dbReference>
<dbReference type="FunFam" id="3.40.50.11210:FF:000007">
    <property type="entry name" value="Tuberous sclerosis 2"/>
    <property type="match status" value="1"/>
</dbReference>
<feature type="compositionally biased region" description="Polar residues" evidence="2">
    <location>
        <begin position="1611"/>
        <end position="1642"/>
    </location>
</feature>
<feature type="compositionally biased region" description="Polar residues" evidence="2">
    <location>
        <begin position="13"/>
        <end position="31"/>
    </location>
</feature>
<dbReference type="SUPFAM" id="SSF111347">
    <property type="entry name" value="Rap/Ran-GAP"/>
    <property type="match status" value="1"/>
</dbReference>
<dbReference type="Gene3D" id="3.40.50.11210">
    <property type="entry name" value="Rap/Ran-GAP"/>
    <property type="match status" value="1"/>
</dbReference>
<dbReference type="OrthoDB" id="19311at2759"/>
<dbReference type="InterPro" id="IPR011989">
    <property type="entry name" value="ARM-like"/>
</dbReference>
<reference evidence="4 5" key="1">
    <citation type="submission" date="2016-10" db="EMBL/GenBank/DDBJ databases">
        <title>Proteomics and genomics reveal pathogen-plant mechanisms compatible with a hemibiotrophic lifestyle of Diplodia corticola.</title>
        <authorList>
            <person name="Fernandes I."/>
            <person name="De Jonge R."/>
            <person name="Van De Peer Y."/>
            <person name="Devreese B."/>
            <person name="Alves A."/>
            <person name="Esteves A.C."/>
        </authorList>
    </citation>
    <scope>NUCLEOTIDE SEQUENCE [LARGE SCALE GENOMIC DNA]</scope>
    <source>
        <strain evidence="4 5">CBS 112549</strain>
    </source>
</reference>
<dbReference type="InterPro" id="IPR000331">
    <property type="entry name" value="Rap/Ran_GAP_dom"/>
</dbReference>
<protein>
    <submittedName>
        <fullName evidence="4">Gtpase activating protein</fullName>
    </submittedName>
</protein>
<sequence>MSSSPPPEALPQVPSQAPSASMRNQSSTSSISNLFKDLLGRSRTSTSDIPSASTNVSPVQGIFARRPSVSTLPRHIHTSSPDNADFANIRHSLRVRPSQHDGDIQIPPVLGGPPELEELLERLSTKAPLSARIDAAHRLCPILEQFPVKGVWAVWLRANDSLLKSKDPEAIQAACRLLSRLVQLPHLSPLERSNFFSSISDTKQEQVMETRLQLLGCLTHGGRNIDAFESKIAPVLTRVLDRCYEAARKARNAPRDSKADLELAEDANLQQAFRFIIDVLKFNSQLLADKHIEELLERVLYVSRRTARKPDLKGGITVIETLITYAELPRPLLKPCLELLCSVCNRMLLLDDLRDQAERVIMHLFNSHVAPAAIHAFIEILYGELGSSKQRTNVVRGAVKVLEDMLFDPRAAHLQELQLSLFLPALNNLISVEYANRRASETASDTDNHMLKKLKADNFHLESDICNIMWKLLISGDADNKYTRQLLQEYDWSTFLDIIIKCANDVSDSEVRDFTNLASETFSNPTDDGEDEEEEPENTHPSIPLRGVLLKLFEIRNELDIIQRQETMAMLVRVGAKLPDDIAQGVIKYYEDERLLQPPSEDWKAAWEQLLNPFFNDKRRSADLRKYTMRTIIRTFEYISFVLPPDVQDTCAKFILEHIHEELDPDVLAILADAAVNIATEASDEFVEYVMDLFRVYLWEFIGDLHEHHSAGDLMYEDNPNSPSKVITKALVRIFIRTYIRSAWKASKAYELILYVAGTNKCNMDARIAAVRFLARLRSDANFALRVNAAPEGENIAAILCRTADTLVPIQKEEGPSEAVIPASVEEKSLTRRSLVGAVQNPLSRNPSRVSSGVVTAKPAQPLWMYPDQEGLPEQPPATPSHVLFTDLGSTKAEDNMEGEETQENGDAIEDIHRELFPTSRWLETAISLLQNCNDWEVLSYLFVHFGAQLCNHALWKNCIPQLRLLRSVLSDQIRIGSVPEPPPYSGVKKADIAVCYFHLLTMLVSYHHHFEKSEQDELVKSFYLGIGSWDRTSKWCIHALTVCCHELPDSTTKHLQNIVQKMSQIITQPQIAIHILEFLTHLVRLPNLYVNFRDDEFKMVFGVCFRYLQYVRDQQEKTFSPAPARLSGAGLRHTAPSRDLRESKMTDQNPGKAKPADDLPQYVHALAYHVITFWFMAIKLEDREKFVPWIIKKLVHTDRFGRETLEEQALITIDMLHSRAYTDRDETGYQESFAKESDGEVTKRSWVIGGEMILTLETAARTGITQIIKRRPSYTGYGIYHPHLIPPPRHQVPLLTGLAADAFYTSSYVGVLPEDIFQGLFTPVTLFDPSAVERSPWVKLPDDDVTRRSIGVLDRASTVDSHRVGVIFIGEGQSNEQEILANVMGSADYTMFVEALGEGKLVRLKGLKMNTQGLDREFDSDGTHAVCWRDRAVEMIFHVITMMPTDLEADPYCINKKKHIGNDFVNIVFNNSGLPFRFDTFPSQFNYVYIVITPEARTTFVDTRDNVGLDQFYKVQVLTQPGFPEVSPASETKVISGKGLPAYIRMLALNASVFCQVWSIRDTGEFVSSWRSRLREIKKLWDKHLPGGPTPPSSAAGPSVSSGGVFHRQSIATYNSEGNRSSILSGTSAEMERQNSSGSRG</sequence>
<dbReference type="InterPro" id="IPR024584">
    <property type="entry name" value="Tuberin_N"/>
</dbReference>
<feature type="region of interest" description="Disordered" evidence="2">
    <location>
        <begin position="1584"/>
        <end position="1642"/>
    </location>
</feature>
<organism evidence="4 5">
    <name type="scientific">Diplodia corticola</name>
    <dbReference type="NCBI Taxonomy" id="236234"/>
    <lineage>
        <taxon>Eukaryota</taxon>
        <taxon>Fungi</taxon>
        <taxon>Dikarya</taxon>
        <taxon>Ascomycota</taxon>
        <taxon>Pezizomycotina</taxon>
        <taxon>Dothideomycetes</taxon>
        <taxon>Dothideomycetes incertae sedis</taxon>
        <taxon>Botryosphaeriales</taxon>
        <taxon>Botryosphaeriaceae</taxon>
        <taxon>Diplodia</taxon>
    </lineage>
</organism>
<feature type="region of interest" description="Disordered" evidence="2">
    <location>
        <begin position="1"/>
        <end position="31"/>
    </location>
</feature>
<dbReference type="GO" id="GO:0005634">
    <property type="term" value="C:nucleus"/>
    <property type="evidence" value="ECO:0007669"/>
    <property type="project" value="InterPro"/>
</dbReference>
<dbReference type="InterPro" id="IPR027107">
    <property type="entry name" value="Tuberin/Ral-act_asu"/>
</dbReference>
<evidence type="ECO:0000313" key="4">
    <source>
        <dbReference type="EMBL" id="OJD31487.1"/>
    </source>
</evidence>
<feature type="region of interest" description="Disordered" evidence="2">
    <location>
        <begin position="1128"/>
        <end position="1157"/>
    </location>
</feature>
<dbReference type="PANTHER" id="PTHR10063:SF0">
    <property type="entry name" value="TUBERIN"/>
    <property type="match status" value="1"/>
</dbReference>
<dbReference type="Pfam" id="PF03542">
    <property type="entry name" value="Tuberin"/>
    <property type="match status" value="1"/>
</dbReference>
<dbReference type="EMBL" id="MNUE01000047">
    <property type="protein sequence ID" value="OJD31487.1"/>
    <property type="molecule type" value="Genomic_DNA"/>
</dbReference>
<proteinExistence type="predicted"/>
<gene>
    <name evidence="4" type="ORF">BKCO1_4700028</name>
</gene>
<dbReference type="SUPFAM" id="SSF48371">
    <property type="entry name" value="ARM repeat"/>
    <property type="match status" value="1"/>
</dbReference>
<keyword evidence="5" id="KW-1185">Reference proteome</keyword>
<feature type="domain" description="Rap-GAP" evidence="3">
    <location>
        <begin position="1351"/>
        <end position="1581"/>
    </location>
</feature>
<dbReference type="RefSeq" id="XP_020127747.1">
    <property type="nucleotide sequence ID" value="XM_020276378.1"/>
</dbReference>
<comment type="caution">
    <text evidence="4">The sequence shown here is derived from an EMBL/GenBank/DDBJ whole genome shotgun (WGS) entry which is preliminary data.</text>
</comment>
<dbReference type="InterPro" id="IPR018515">
    <property type="entry name" value="Tuberin-type_domain"/>
</dbReference>
<evidence type="ECO:0000313" key="5">
    <source>
        <dbReference type="Proteomes" id="UP000183809"/>
    </source>
</evidence>
<dbReference type="GO" id="GO:0005096">
    <property type="term" value="F:GTPase activator activity"/>
    <property type="evidence" value="ECO:0007669"/>
    <property type="project" value="UniProtKB-KW"/>
</dbReference>
<dbReference type="PANTHER" id="PTHR10063">
    <property type="entry name" value="TUBERIN"/>
    <property type="match status" value="1"/>
</dbReference>
<dbReference type="Proteomes" id="UP000183809">
    <property type="component" value="Unassembled WGS sequence"/>
</dbReference>
<accession>A0A1J9RSS4</accession>
<dbReference type="GO" id="GO:0033596">
    <property type="term" value="C:TSC1-TSC2 complex"/>
    <property type="evidence" value="ECO:0007669"/>
    <property type="project" value="TreeGrafter"/>
</dbReference>
<feature type="compositionally biased region" description="Low complexity" evidence="2">
    <location>
        <begin position="1594"/>
        <end position="1606"/>
    </location>
</feature>
<evidence type="ECO:0000256" key="2">
    <source>
        <dbReference type="SAM" id="MobiDB-lite"/>
    </source>
</evidence>
<dbReference type="PROSITE" id="PS50085">
    <property type="entry name" value="RAPGAP"/>
    <property type="match status" value="1"/>
</dbReference>
<dbReference type="STRING" id="236234.A0A1J9RSS4"/>
<dbReference type="InterPro" id="IPR035974">
    <property type="entry name" value="Rap/Ran-GAP_sf"/>
</dbReference>
<feature type="compositionally biased region" description="Basic and acidic residues" evidence="2">
    <location>
        <begin position="1137"/>
        <end position="1146"/>
    </location>
</feature>
<feature type="region of interest" description="Disordered" evidence="2">
    <location>
        <begin position="518"/>
        <end position="542"/>
    </location>
</feature>
<dbReference type="Pfam" id="PF11864">
    <property type="entry name" value="DUF3384"/>
    <property type="match status" value="1"/>
</dbReference>
<evidence type="ECO:0000256" key="1">
    <source>
        <dbReference type="ARBA" id="ARBA00022468"/>
    </source>
</evidence>
<dbReference type="Gene3D" id="1.25.10.10">
    <property type="entry name" value="Leucine-rich Repeat Variant"/>
    <property type="match status" value="1"/>
</dbReference>